<accession>A0A0G1VG06</accession>
<evidence type="ECO:0000313" key="1">
    <source>
        <dbReference type="EMBL" id="KKW05488.1"/>
    </source>
</evidence>
<protein>
    <submittedName>
        <fullName evidence="1">Uncharacterized protein</fullName>
    </submittedName>
</protein>
<dbReference type="Proteomes" id="UP000034119">
    <property type="component" value="Unassembled WGS sequence"/>
</dbReference>
<gene>
    <name evidence="1" type="ORF">UY40_C0018G0005</name>
</gene>
<reference evidence="1 2" key="1">
    <citation type="journal article" date="2015" name="Nature">
        <title>rRNA introns, odd ribosomes, and small enigmatic genomes across a large radiation of phyla.</title>
        <authorList>
            <person name="Brown C.T."/>
            <person name="Hug L.A."/>
            <person name="Thomas B.C."/>
            <person name="Sharon I."/>
            <person name="Castelle C.J."/>
            <person name="Singh A."/>
            <person name="Wilkins M.J."/>
            <person name="Williams K.H."/>
            <person name="Banfield J.F."/>
        </authorList>
    </citation>
    <scope>NUCLEOTIDE SEQUENCE [LARGE SCALE GENOMIC DNA]</scope>
</reference>
<name>A0A0G1VG06_9BACT</name>
<dbReference type="AlphaFoldDB" id="A0A0G1VG06"/>
<proteinExistence type="predicted"/>
<comment type="caution">
    <text evidence="1">The sequence shown here is derived from an EMBL/GenBank/DDBJ whole genome shotgun (WGS) entry which is preliminary data.</text>
</comment>
<organism evidence="1 2">
    <name type="scientific">candidate division CPR1 bacterium GW2011_GWC1_49_13</name>
    <dbReference type="NCBI Taxonomy" id="1618342"/>
    <lineage>
        <taxon>Bacteria</taxon>
        <taxon>candidate division CPR1</taxon>
    </lineage>
</organism>
<dbReference type="EMBL" id="LCPW01000018">
    <property type="protein sequence ID" value="KKW05488.1"/>
    <property type="molecule type" value="Genomic_DNA"/>
</dbReference>
<sequence>MSAFVFKFVVHKFVSHPILESDDTAQSVHKALQMPIFCKAFSFVYNQDNQISEGEKNVS</sequence>
<evidence type="ECO:0000313" key="2">
    <source>
        <dbReference type="Proteomes" id="UP000034119"/>
    </source>
</evidence>
<dbReference type="STRING" id="1618342.UY40_C0018G0005"/>